<dbReference type="Pfam" id="PF01201">
    <property type="entry name" value="Ribosomal_S8e"/>
    <property type="match status" value="1"/>
</dbReference>
<evidence type="ECO:0008006" key="3">
    <source>
        <dbReference type="Google" id="ProtNLM"/>
    </source>
</evidence>
<dbReference type="Gene3D" id="2.40.10.310">
    <property type="match status" value="1"/>
</dbReference>
<dbReference type="EMBL" id="JAFGDB010000098">
    <property type="protein sequence ID" value="MBN2067895.1"/>
    <property type="molecule type" value="Genomic_DNA"/>
</dbReference>
<sequence length="76" mass="8317">WGARKAAVTIPKEKKTVKAEIVSVTENKANRLFLRRNIVTKGCTIKVKMQGKEQLAKVTSRPGQDGIVQAVLAEGK</sequence>
<feature type="non-terminal residue" evidence="1">
    <location>
        <position position="1"/>
    </location>
</feature>
<organism evidence="1 2">
    <name type="scientific">Candidatus Iainarchaeum sp</name>
    <dbReference type="NCBI Taxonomy" id="3101447"/>
    <lineage>
        <taxon>Archaea</taxon>
        <taxon>Candidatus Iainarchaeota</taxon>
        <taxon>Candidatus Iainarchaeia</taxon>
        <taxon>Candidatus Iainarchaeales</taxon>
        <taxon>Candidatus Iainarchaeaceae</taxon>
        <taxon>Candidatus Iainarchaeum</taxon>
    </lineage>
</organism>
<dbReference type="AlphaFoldDB" id="A0A939CAL4"/>
<evidence type="ECO:0000313" key="1">
    <source>
        <dbReference type="EMBL" id="MBN2067895.1"/>
    </source>
</evidence>
<accession>A0A939CAL4</accession>
<evidence type="ECO:0000313" key="2">
    <source>
        <dbReference type="Proteomes" id="UP000809243"/>
    </source>
</evidence>
<name>A0A939CAL4_9ARCH</name>
<protein>
    <recommendedName>
        <fullName evidence="3">30S ribosomal protein S8e</fullName>
    </recommendedName>
</protein>
<reference evidence="1" key="1">
    <citation type="submission" date="2021-01" db="EMBL/GenBank/DDBJ databases">
        <title>Active Sulfur Cycling in an Early Earth Analoge.</title>
        <authorList>
            <person name="Hahn C.R."/>
            <person name="Youssef N.H."/>
            <person name="Elshahed M."/>
        </authorList>
    </citation>
    <scope>NUCLEOTIDE SEQUENCE</scope>
    <source>
        <strain evidence="1">Zod_Metabat.1151</strain>
    </source>
</reference>
<comment type="caution">
    <text evidence="1">The sequence shown here is derived from an EMBL/GenBank/DDBJ whole genome shotgun (WGS) entry which is preliminary data.</text>
</comment>
<dbReference type="InterPro" id="IPR022309">
    <property type="entry name" value="Ribosomal_Se8/biogenesis_NSA2"/>
</dbReference>
<dbReference type="Proteomes" id="UP000809243">
    <property type="component" value="Unassembled WGS sequence"/>
</dbReference>
<gene>
    <name evidence="1" type="ORF">JW744_05495</name>
</gene>
<proteinExistence type="predicted"/>